<dbReference type="Pfam" id="PF09563">
    <property type="entry name" value="RE_LlaJI"/>
    <property type="match status" value="1"/>
</dbReference>
<dbReference type="EMBL" id="AEVS01000108">
    <property type="protein sequence ID" value="EGA63764.1"/>
    <property type="molecule type" value="Genomic_DNA"/>
</dbReference>
<dbReference type="AlphaFoldDB" id="E8LZT8"/>
<name>E8LZT8_9VIBR</name>
<dbReference type="eggNOG" id="ENOG502ZBUR">
    <property type="taxonomic scope" value="Bacteria"/>
</dbReference>
<dbReference type="Proteomes" id="UP000004371">
    <property type="component" value="Unassembled WGS sequence"/>
</dbReference>
<evidence type="ECO:0000313" key="2">
    <source>
        <dbReference type="Proteomes" id="UP000004371"/>
    </source>
</evidence>
<comment type="caution">
    <text evidence="1">The sequence shown here is derived from an EMBL/GenBank/DDBJ whole genome shotgun (WGS) entry which is preliminary data.</text>
</comment>
<dbReference type="OrthoDB" id="9811025at2"/>
<gene>
    <name evidence="1" type="ORF">VIBR0546_08425</name>
</gene>
<dbReference type="RefSeq" id="WP_006881354.1">
    <property type="nucleotide sequence ID" value="NZ_AEVS01000108.1"/>
</dbReference>
<dbReference type="STRING" id="945543.VIBR0546_08425"/>
<accession>E8LZT8</accession>
<sequence>MELRLELHTDRSSLLLLDTSLRSVLINRGLVTTGGKSVSFCGLVHADGKLHAFLPRSTKANARNRENEITMASQLMEALHRYSTTKNNHITADDDGDEFIGMSRLSSIVWLLRDFRTNGLFFTRKQKKVINSGKPDWKNTISRRTAFLTDNGPVYLDIDGVLNSRFIGDELTRIHAHVIRKLDEQFSWLISPKKSNIADSLQAIPQPSGKTSSQIAHLKSQLHTHYATRDIELISHLLTFLEETRGQSNNSYAMGVKRFEGMWEHMLAHTLKWTIKVNHLLPTPAYKMSDGSIVEAASKGLRTDIVLNRPHSNIFAVVDAKYYDTLTNTRKAPGWPDLVKQFFYAKALHVYRNSARVNNAFIFPGEDGVISSAHMKNRGTGTLEDTDFPPIQCIYVCPNNVIQHYINRKKMVELSELLVPNRVLETT</sequence>
<keyword evidence="2" id="KW-1185">Reference proteome</keyword>
<protein>
    <recommendedName>
        <fullName evidence="3">LlaJI restriction endonuclease</fullName>
    </recommendedName>
</protein>
<evidence type="ECO:0008006" key="3">
    <source>
        <dbReference type="Google" id="ProtNLM"/>
    </source>
</evidence>
<reference evidence="1 2" key="1">
    <citation type="journal article" date="2012" name="Int. J. Syst. Evol. Microbiol.">
        <title>Vibrio caribbeanicus sp. nov., isolated from the marine sponge Scleritoderma cyanea.</title>
        <authorList>
            <person name="Hoffmann M."/>
            <person name="Monday S.R."/>
            <person name="Allard M.W."/>
            <person name="Strain E.A."/>
            <person name="Whittaker P."/>
            <person name="Naum M."/>
            <person name="McCarthy P.J."/>
            <person name="Lopez J.V."/>
            <person name="Fischer M."/>
            <person name="Brown E.W."/>
        </authorList>
    </citation>
    <scope>NUCLEOTIDE SEQUENCE [LARGE SCALE GENOMIC DNA]</scope>
    <source>
        <strain evidence="1 2">LMG 20546</strain>
    </source>
</reference>
<proteinExistence type="predicted"/>
<organism evidence="1 2">
    <name type="scientific">Vibrio brasiliensis LMG 20546</name>
    <dbReference type="NCBI Taxonomy" id="945543"/>
    <lineage>
        <taxon>Bacteria</taxon>
        <taxon>Pseudomonadati</taxon>
        <taxon>Pseudomonadota</taxon>
        <taxon>Gammaproteobacteria</taxon>
        <taxon>Vibrionales</taxon>
        <taxon>Vibrionaceae</taxon>
        <taxon>Vibrio</taxon>
        <taxon>Vibrio oreintalis group</taxon>
    </lineage>
</organism>
<dbReference type="InterPro" id="IPR018579">
    <property type="entry name" value="Restrct_endonuc_II_LlaJI"/>
</dbReference>
<evidence type="ECO:0000313" key="1">
    <source>
        <dbReference type="EMBL" id="EGA63764.1"/>
    </source>
</evidence>